<dbReference type="EMBL" id="NDHI03003510">
    <property type="protein sequence ID" value="PNJ30638.1"/>
    <property type="molecule type" value="Genomic_DNA"/>
</dbReference>
<dbReference type="AlphaFoldDB" id="A0A2J8TCA4"/>
<comment type="caution">
    <text evidence="1">The sequence shown here is derived from an EMBL/GenBank/DDBJ whole genome shotgun (WGS) entry which is preliminary data.</text>
</comment>
<accession>A0A2J8TCA4</accession>
<reference evidence="1" key="1">
    <citation type="submission" date="2017-12" db="EMBL/GenBank/DDBJ databases">
        <title>High-resolution comparative analysis of great ape genomes.</title>
        <authorList>
            <person name="Pollen A."/>
            <person name="Hastie A."/>
            <person name="Hormozdiari F."/>
            <person name="Dougherty M."/>
            <person name="Liu R."/>
            <person name="Chaisson M."/>
            <person name="Hoppe E."/>
            <person name="Hill C."/>
            <person name="Pang A."/>
            <person name="Hillier L."/>
            <person name="Baker C."/>
            <person name="Armstrong J."/>
            <person name="Shendure J."/>
            <person name="Paten B."/>
            <person name="Wilson R."/>
            <person name="Chao H."/>
            <person name="Schneider V."/>
            <person name="Ventura M."/>
            <person name="Kronenberg Z."/>
            <person name="Murali S."/>
            <person name="Gordon D."/>
            <person name="Cantsilieris S."/>
            <person name="Munson K."/>
            <person name="Nelson B."/>
            <person name="Raja A."/>
            <person name="Underwood J."/>
            <person name="Diekhans M."/>
            <person name="Fiddes I."/>
            <person name="Haussler D."/>
            <person name="Eichler E."/>
        </authorList>
    </citation>
    <scope>NUCLEOTIDE SEQUENCE [LARGE SCALE GENOMIC DNA]</scope>
    <source>
        <strain evidence="1">Susie</strain>
    </source>
</reference>
<proteinExistence type="predicted"/>
<protein>
    <submittedName>
        <fullName evidence="1">DDX11 isoform 14</fullName>
    </submittedName>
</protein>
<evidence type="ECO:0000313" key="1">
    <source>
        <dbReference type="EMBL" id="PNJ30638.1"/>
    </source>
</evidence>
<gene>
    <name evidence="1" type="ORF">CR201_G0036399</name>
</gene>
<organism evidence="1">
    <name type="scientific">Pongo abelii</name>
    <name type="common">Sumatran orangutan</name>
    <name type="synonym">Pongo pygmaeus abelii</name>
    <dbReference type="NCBI Taxonomy" id="9601"/>
    <lineage>
        <taxon>Eukaryota</taxon>
        <taxon>Metazoa</taxon>
        <taxon>Chordata</taxon>
        <taxon>Craniata</taxon>
        <taxon>Vertebrata</taxon>
        <taxon>Euteleostomi</taxon>
        <taxon>Mammalia</taxon>
        <taxon>Eutheria</taxon>
        <taxon>Euarchontoglires</taxon>
        <taxon>Primates</taxon>
        <taxon>Haplorrhini</taxon>
        <taxon>Catarrhini</taxon>
        <taxon>Hominidae</taxon>
        <taxon>Pongo</taxon>
    </lineage>
</organism>
<sequence>MANETQKVGAIRFPFPFTPYSIQEDFMAELYRVLEAGKIGIFESPTGTGLQAPRGLLENRPGLLSLCRRKKRGTWWTD</sequence>
<name>A0A2J8TCA4_PONAB</name>